<reference evidence="5" key="2">
    <citation type="submission" date="2016-10" db="EMBL/GenBank/DDBJ databases">
        <authorList>
            <person name="de Groot N.N."/>
        </authorList>
    </citation>
    <scope>NUCLEOTIDE SEQUENCE [LARGE SCALE GENOMIC DNA]</scope>
    <source>
        <strain evidence="5">CGMCC 1.12397</strain>
    </source>
</reference>
<proteinExistence type="predicted"/>
<feature type="transmembrane region" description="Helical" evidence="2">
    <location>
        <begin position="43"/>
        <end position="63"/>
    </location>
</feature>
<dbReference type="Pfam" id="PF26465">
    <property type="entry name" value="DUF8142"/>
    <property type="match status" value="1"/>
</dbReference>
<evidence type="ECO:0000313" key="4">
    <source>
        <dbReference type="EMBL" id="RDI70395.1"/>
    </source>
</evidence>
<evidence type="ECO:0000259" key="3">
    <source>
        <dbReference type="Pfam" id="PF26465"/>
    </source>
</evidence>
<feature type="region of interest" description="Disordered" evidence="1">
    <location>
        <begin position="1"/>
        <end position="38"/>
    </location>
</feature>
<evidence type="ECO:0000313" key="6">
    <source>
        <dbReference type="Proteomes" id="UP000199289"/>
    </source>
</evidence>
<keyword evidence="2" id="KW-0472">Membrane</keyword>
<dbReference type="AlphaFoldDB" id="A0A1H1AJ11"/>
<evidence type="ECO:0000256" key="1">
    <source>
        <dbReference type="SAM" id="MobiDB-lite"/>
    </source>
</evidence>
<evidence type="ECO:0000313" key="5">
    <source>
        <dbReference type="EMBL" id="SDQ39665.1"/>
    </source>
</evidence>
<accession>A0A1H1AJ11</accession>
<dbReference type="Proteomes" id="UP000255421">
    <property type="component" value="Unassembled WGS sequence"/>
</dbReference>
<reference evidence="4 7" key="3">
    <citation type="submission" date="2018-07" db="EMBL/GenBank/DDBJ databases">
        <title>Genome sequence of extremly halophilic archaeon Halopelagius longus strain BC12-B1.</title>
        <authorList>
            <person name="Zhang X."/>
        </authorList>
    </citation>
    <scope>NUCLEOTIDE SEQUENCE [LARGE SCALE GENOMIC DNA]</scope>
    <source>
        <strain evidence="4 7">BC12-B1</strain>
    </source>
</reference>
<organism evidence="5 6">
    <name type="scientific">Halopelagius longus</name>
    <dbReference type="NCBI Taxonomy" id="1236180"/>
    <lineage>
        <taxon>Archaea</taxon>
        <taxon>Methanobacteriati</taxon>
        <taxon>Methanobacteriota</taxon>
        <taxon>Stenosarchaea group</taxon>
        <taxon>Halobacteria</taxon>
        <taxon>Halobacteriales</taxon>
        <taxon>Haloferacaceae</taxon>
    </lineage>
</organism>
<evidence type="ECO:0000256" key="2">
    <source>
        <dbReference type="SAM" id="Phobius"/>
    </source>
</evidence>
<evidence type="ECO:0000313" key="7">
    <source>
        <dbReference type="Proteomes" id="UP000255421"/>
    </source>
</evidence>
<reference evidence="6" key="1">
    <citation type="submission" date="2016-10" db="EMBL/GenBank/DDBJ databases">
        <authorList>
            <person name="Varghese N."/>
            <person name="Submissions S."/>
        </authorList>
    </citation>
    <scope>NUCLEOTIDE SEQUENCE [LARGE SCALE GENOMIC DNA]</scope>
    <source>
        <strain evidence="6">CGMCC 1.12397</strain>
    </source>
</reference>
<dbReference type="InterPro" id="IPR058455">
    <property type="entry name" value="DUF8142"/>
</dbReference>
<gene>
    <name evidence="4" type="ORF">DWB78_00945</name>
    <name evidence="5" type="ORF">SAMN05216278_1359</name>
</gene>
<dbReference type="EMBL" id="FNKQ01000002">
    <property type="protein sequence ID" value="SDQ39665.1"/>
    <property type="molecule type" value="Genomic_DNA"/>
</dbReference>
<keyword evidence="2" id="KW-1133">Transmembrane helix</keyword>
<name>A0A1H1AJ11_9EURY</name>
<keyword evidence="7" id="KW-1185">Reference proteome</keyword>
<dbReference type="RefSeq" id="WP_092534898.1">
    <property type="nucleotide sequence ID" value="NZ_FNKQ01000002.1"/>
</dbReference>
<dbReference type="EMBL" id="QQST01000001">
    <property type="protein sequence ID" value="RDI70395.1"/>
    <property type="molecule type" value="Genomic_DNA"/>
</dbReference>
<keyword evidence="2" id="KW-0812">Transmembrane</keyword>
<protein>
    <recommendedName>
        <fullName evidence="3">DUF8142 domain-containing protein</fullName>
    </recommendedName>
</protein>
<feature type="domain" description="DUF8142" evidence="3">
    <location>
        <begin position="20"/>
        <end position="98"/>
    </location>
</feature>
<dbReference type="Proteomes" id="UP000199289">
    <property type="component" value="Unassembled WGS sequence"/>
</dbReference>
<dbReference type="OrthoDB" id="178052at2157"/>
<feature type="transmembrane region" description="Helical" evidence="2">
    <location>
        <begin position="69"/>
        <end position="89"/>
    </location>
</feature>
<sequence>MATSSTSADDESEADAGAGADATPDEFEEPLQPETGGKNRRRAALAVLPFLFIGLGNVVLIVGMGTEPLWGFAILPPVLFCTVLAYIVFSTDFLDDRT</sequence>